<dbReference type="Pfam" id="PF10662">
    <property type="entry name" value="PduV-EutP"/>
    <property type="match status" value="1"/>
</dbReference>
<dbReference type="PANTHER" id="PTHR40453">
    <property type="entry name" value="PROTEIN YOEF"/>
    <property type="match status" value="1"/>
</dbReference>
<protein>
    <submittedName>
        <fullName evidence="2">EutP/PduV family microcompartment system protein</fullName>
    </submittedName>
</protein>
<dbReference type="SUPFAM" id="SSF52540">
    <property type="entry name" value="P-loop containing nucleoside triphosphate hydrolases"/>
    <property type="match status" value="1"/>
</dbReference>
<dbReference type="Gene3D" id="3.40.50.300">
    <property type="entry name" value="P-loop containing nucleotide triphosphate hydrolases"/>
    <property type="match status" value="1"/>
</dbReference>
<evidence type="ECO:0000313" key="2">
    <source>
        <dbReference type="EMBL" id="QAT43784.1"/>
    </source>
</evidence>
<dbReference type="KEGG" id="amij:EQM06_11425"/>
<gene>
    <name evidence="2" type="primary">eutP</name>
    <name evidence="2" type="ORF">EQM06_11425</name>
</gene>
<dbReference type="EMBL" id="CP035281">
    <property type="protein sequence ID" value="QAT43784.1"/>
    <property type="molecule type" value="Genomic_DNA"/>
</dbReference>
<dbReference type="NCBIfam" id="TIGR02528">
    <property type="entry name" value="EutP"/>
    <property type="match status" value="1"/>
</dbReference>
<dbReference type="InterPro" id="IPR012381">
    <property type="entry name" value="EutP_PduV"/>
</dbReference>
<comment type="similarity">
    <text evidence="1">Belongs to the EutP/PduV family.</text>
</comment>
<evidence type="ECO:0000256" key="1">
    <source>
        <dbReference type="PIRNR" id="PIRNR036409"/>
    </source>
</evidence>
<evidence type="ECO:0000313" key="3">
    <source>
        <dbReference type="Proteomes" id="UP000287601"/>
    </source>
</evidence>
<dbReference type="InterPro" id="IPR027417">
    <property type="entry name" value="P-loop_NTPase"/>
</dbReference>
<dbReference type="PANTHER" id="PTHR40453:SF1">
    <property type="entry name" value="PROTEIN YOEF"/>
    <property type="match status" value="1"/>
</dbReference>
<proteinExistence type="inferred from homology"/>
<dbReference type="OrthoDB" id="6179at2"/>
<dbReference type="Proteomes" id="UP000287601">
    <property type="component" value="Chromosome"/>
</dbReference>
<dbReference type="PIRSF" id="PIRSF036409">
    <property type="entry name" value="EutP_PduV"/>
    <property type="match status" value="1"/>
</dbReference>
<dbReference type="GO" id="GO:0006576">
    <property type="term" value="P:biogenic amine metabolic process"/>
    <property type="evidence" value="ECO:0007669"/>
    <property type="project" value="InterPro"/>
</dbReference>
<sequence length="149" mass="16369">MKDKKQRIILVGKSQAGKTTLTQCMTDQQLSYHKTQTVQVINDRFIDTPGEYLEQRGFYGALSVTAADVDVIALVQSAVEEGTMFAPGFGFMFCGKPVIGIVTKIDIANEEQMKRADLYLKNAGAAICFPVSSVTGQGVKELNNWIQEL</sequence>
<keyword evidence="1" id="KW-0547">Nucleotide-binding</keyword>
<organism evidence="2 3">
    <name type="scientific">Aminipila luticellarii</name>
    <dbReference type="NCBI Taxonomy" id="2507160"/>
    <lineage>
        <taxon>Bacteria</taxon>
        <taxon>Bacillati</taxon>
        <taxon>Bacillota</taxon>
        <taxon>Clostridia</taxon>
        <taxon>Peptostreptococcales</taxon>
        <taxon>Anaerovoracaceae</taxon>
        <taxon>Aminipila</taxon>
    </lineage>
</organism>
<dbReference type="AlphaFoldDB" id="A0A410PY08"/>
<reference evidence="2 3" key="1">
    <citation type="submission" date="2019-01" db="EMBL/GenBank/DDBJ databases">
        <title>Draft genomes of a novel of Aminipila strains.</title>
        <authorList>
            <person name="Ma S."/>
        </authorList>
    </citation>
    <scope>NUCLEOTIDE SEQUENCE [LARGE SCALE GENOMIC DNA]</scope>
    <source>
        <strain evidence="3">JN-39</strain>
    </source>
</reference>
<name>A0A410PY08_9FIRM</name>
<dbReference type="RefSeq" id="WP_128746492.1">
    <property type="nucleotide sequence ID" value="NZ_CP035281.1"/>
</dbReference>
<accession>A0A410PY08</accession>
<dbReference type="GO" id="GO:0005524">
    <property type="term" value="F:ATP binding"/>
    <property type="evidence" value="ECO:0007669"/>
    <property type="project" value="UniProtKB-UniRule"/>
</dbReference>
<keyword evidence="3" id="KW-1185">Reference proteome</keyword>